<comment type="caution">
    <text evidence="1">The sequence shown here is derived from an EMBL/GenBank/DDBJ whole genome shotgun (WGS) entry which is preliminary data.</text>
</comment>
<name>A0A832RV02_9EURY</name>
<proteinExistence type="predicted"/>
<organism evidence="1 2">
    <name type="scientific">Methermicoccus shengliensis</name>
    <dbReference type="NCBI Taxonomy" id="660064"/>
    <lineage>
        <taxon>Archaea</taxon>
        <taxon>Methanobacteriati</taxon>
        <taxon>Methanobacteriota</taxon>
        <taxon>Stenosarchaea group</taxon>
        <taxon>Methanomicrobia</taxon>
        <taxon>Methanosarcinales</taxon>
        <taxon>Methermicoccaceae</taxon>
        <taxon>Methermicoccus</taxon>
    </lineage>
</organism>
<accession>A0A832RV02</accession>
<gene>
    <name evidence="1" type="ORF">HA299_00005</name>
</gene>
<dbReference type="Proteomes" id="UP000600363">
    <property type="component" value="Unassembled WGS sequence"/>
</dbReference>
<reference evidence="1" key="1">
    <citation type="journal article" date="2020" name="bioRxiv">
        <title>A rank-normalized archaeal taxonomy based on genome phylogeny resolves widespread incomplete and uneven classifications.</title>
        <authorList>
            <person name="Rinke C."/>
            <person name="Chuvochina M."/>
            <person name="Mussig A.J."/>
            <person name="Chaumeil P.-A."/>
            <person name="Waite D.W."/>
            <person name="Whitman W.B."/>
            <person name="Parks D.H."/>
            <person name="Hugenholtz P."/>
        </authorList>
    </citation>
    <scope>NUCLEOTIDE SEQUENCE</scope>
    <source>
        <strain evidence="1">UBA12518</strain>
    </source>
</reference>
<evidence type="ECO:0000313" key="2">
    <source>
        <dbReference type="Proteomes" id="UP000600363"/>
    </source>
</evidence>
<dbReference type="RefSeq" id="WP_042686681.1">
    <property type="nucleotide sequence ID" value="NZ_DUIH01000001.1"/>
</dbReference>
<evidence type="ECO:0000313" key="1">
    <source>
        <dbReference type="EMBL" id="HIH69009.1"/>
    </source>
</evidence>
<dbReference type="AlphaFoldDB" id="A0A832RV02"/>
<dbReference type="Gene3D" id="3.30.1460.10">
    <property type="match status" value="1"/>
</dbReference>
<dbReference type="EMBL" id="DUIH01000001">
    <property type="protein sequence ID" value="HIH69009.1"/>
    <property type="molecule type" value="Genomic_DNA"/>
</dbReference>
<protein>
    <submittedName>
        <fullName evidence="1">Uncharacterized protein</fullName>
    </submittedName>
</protein>
<sequence length="99" mass="11103">MQSVRERLERWLGEEGLGVVVHDDPKLELSMGIVHMSGVQFTIVQEKGRPDKITLYLSMAFYKSQQNSALRGMAQPSPHNPLTSAFYKSRQNSALRGVA</sequence>